<name>A0A8J4USU9_9MYCE</name>
<dbReference type="Pfam" id="PF01833">
    <property type="entry name" value="TIG"/>
    <property type="match status" value="1"/>
</dbReference>
<dbReference type="Proteomes" id="UP000695562">
    <property type="component" value="Unassembled WGS sequence"/>
</dbReference>
<dbReference type="CDD" id="cd00603">
    <property type="entry name" value="IPT_PCSR"/>
    <property type="match status" value="1"/>
</dbReference>
<proteinExistence type="predicted"/>
<dbReference type="Gene3D" id="2.60.40.10">
    <property type="entry name" value="Immunoglobulins"/>
    <property type="match status" value="1"/>
</dbReference>
<reference evidence="3" key="1">
    <citation type="submission" date="2020-01" db="EMBL/GenBank/DDBJ databases">
        <title>Development of genomics and gene disruption for Polysphondylium violaceum indicates a role for the polyketide synthase stlB in stalk morphogenesis.</title>
        <authorList>
            <person name="Narita B."/>
            <person name="Kawabe Y."/>
            <person name="Kin K."/>
            <person name="Saito T."/>
            <person name="Gibbs R."/>
            <person name="Kuspa A."/>
            <person name="Muzny D."/>
            <person name="Queller D."/>
            <person name="Richards S."/>
            <person name="Strassman J."/>
            <person name="Sucgang R."/>
            <person name="Worley K."/>
            <person name="Schaap P."/>
        </authorList>
    </citation>
    <scope>NUCLEOTIDE SEQUENCE</scope>
    <source>
        <strain evidence="3">QSvi11</strain>
    </source>
</reference>
<keyword evidence="1" id="KW-0732">Signal</keyword>
<dbReference type="AlphaFoldDB" id="A0A8J4USU9"/>
<accession>A0A8J4USU9</accession>
<sequence>MNNTTSVLFILSFLSVALLYVAGAPVITKVYPSWGVLNSNIFIDGTGFTATQALNSVEISGYLCVIQSSTTTLIKCIIQNANIPIPNPLVLTVVSSGVRSNSMTYGLISTGNFIQNNDRYYIQGQFSSIPDKTQITARSFDGLTTIPVVYENAQNLYFILTMEMVSKGPFQLIDATTDSVVISHTPIYGAVAQDVKFYEASIVFTGFIYTADTTVVTTIQSIDHPCTITARTDTSMTCTPWSNYFNGGTSLPYTLKQAN</sequence>
<comment type="caution">
    <text evidence="3">The sequence shown here is derived from an EMBL/GenBank/DDBJ whole genome shotgun (WGS) entry which is preliminary data.</text>
</comment>
<gene>
    <name evidence="3" type="ORF">CYY_004640</name>
</gene>
<dbReference type="EMBL" id="AJWJ01000168">
    <property type="protein sequence ID" value="KAF2074026.1"/>
    <property type="molecule type" value="Genomic_DNA"/>
</dbReference>
<feature type="domain" description="IPT/TIG" evidence="2">
    <location>
        <begin position="25"/>
        <end position="104"/>
    </location>
</feature>
<feature type="signal peptide" evidence="1">
    <location>
        <begin position="1"/>
        <end position="23"/>
    </location>
</feature>
<dbReference type="InterPro" id="IPR013783">
    <property type="entry name" value="Ig-like_fold"/>
</dbReference>
<dbReference type="SUPFAM" id="SSF81296">
    <property type="entry name" value="E set domains"/>
    <property type="match status" value="1"/>
</dbReference>
<dbReference type="InterPro" id="IPR014756">
    <property type="entry name" value="Ig_E-set"/>
</dbReference>
<evidence type="ECO:0000259" key="2">
    <source>
        <dbReference type="Pfam" id="PF01833"/>
    </source>
</evidence>
<evidence type="ECO:0000313" key="3">
    <source>
        <dbReference type="EMBL" id="KAF2074026.1"/>
    </source>
</evidence>
<feature type="chain" id="PRO_5035219122" description="IPT/TIG domain-containing protein" evidence="1">
    <location>
        <begin position="24"/>
        <end position="259"/>
    </location>
</feature>
<keyword evidence="4" id="KW-1185">Reference proteome</keyword>
<dbReference type="InterPro" id="IPR002909">
    <property type="entry name" value="IPT_dom"/>
</dbReference>
<organism evidence="3 4">
    <name type="scientific">Polysphondylium violaceum</name>
    <dbReference type="NCBI Taxonomy" id="133409"/>
    <lineage>
        <taxon>Eukaryota</taxon>
        <taxon>Amoebozoa</taxon>
        <taxon>Evosea</taxon>
        <taxon>Eumycetozoa</taxon>
        <taxon>Dictyostelia</taxon>
        <taxon>Dictyosteliales</taxon>
        <taxon>Dictyosteliaceae</taxon>
        <taxon>Polysphondylium</taxon>
    </lineage>
</organism>
<feature type="non-terminal residue" evidence="3">
    <location>
        <position position="1"/>
    </location>
</feature>
<evidence type="ECO:0000313" key="4">
    <source>
        <dbReference type="Proteomes" id="UP000695562"/>
    </source>
</evidence>
<protein>
    <recommendedName>
        <fullName evidence="2">IPT/TIG domain-containing protein</fullName>
    </recommendedName>
</protein>
<evidence type="ECO:0000256" key="1">
    <source>
        <dbReference type="SAM" id="SignalP"/>
    </source>
</evidence>